<evidence type="ECO:0000313" key="3">
    <source>
        <dbReference type="EMBL" id="GAA0333874.1"/>
    </source>
</evidence>
<dbReference type="EMBL" id="BAAABW010000002">
    <property type="protein sequence ID" value="GAA0333874.1"/>
    <property type="molecule type" value="Genomic_DNA"/>
</dbReference>
<dbReference type="SUPFAM" id="SSF52540">
    <property type="entry name" value="P-loop containing nucleoside triphosphate hydrolases"/>
    <property type="match status" value="1"/>
</dbReference>
<name>A0ABN0WDY3_9ACTN</name>
<accession>A0ABN0WDY3</accession>
<proteinExistence type="predicted"/>
<gene>
    <name evidence="3" type="ORF">GCM10010319_07300</name>
</gene>
<dbReference type="Pfam" id="PF13401">
    <property type="entry name" value="AAA_22"/>
    <property type="match status" value="1"/>
</dbReference>
<feature type="region of interest" description="Disordered" evidence="1">
    <location>
        <begin position="372"/>
        <end position="414"/>
    </location>
</feature>
<organism evidence="3 4">
    <name type="scientific">Streptomyces blastmyceticus</name>
    <dbReference type="NCBI Taxonomy" id="68180"/>
    <lineage>
        <taxon>Bacteria</taxon>
        <taxon>Bacillati</taxon>
        <taxon>Actinomycetota</taxon>
        <taxon>Actinomycetes</taxon>
        <taxon>Kitasatosporales</taxon>
        <taxon>Streptomycetaceae</taxon>
        <taxon>Streptomyces</taxon>
    </lineage>
</organism>
<dbReference type="Proteomes" id="UP001500063">
    <property type="component" value="Unassembled WGS sequence"/>
</dbReference>
<reference evidence="3 4" key="1">
    <citation type="journal article" date="2019" name="Int. J. Syst. Evol. Microbiol.">
        <title>The Global Catalogue of Microorganisms (GCM) 10K type strain sequencing project: providing services to taxonomists for standard genome sequencing and annotation.</title>
        <authorList>
            <consortium name="The Broad Institute Genomics Platform"/>
            <consortium name="The Broad Institute Genome Sequencing Center for Infectious Disease"/>
            <person name="Wu L."/>
            <person name="Ma J."/>
        </authorList>
    </citation>
    <scope>NUCLEOTIDE SEQUENCE [LARGE SCALE GENOMIC DNA]</scope>
    <source>
        <strain evidence="3 4">JCM 4565</strain>
    </source>
</reference>
<keyword evidence="4" id="KW-1185">Reference proteome</keyword>
<dbReference type="InterPro" id="IPR049945">
    <property type="entry name" value="AAA_22"/>
</dbReference>
<protein>
    <recommendedName>
        <fullName evidence="2">ORC1/DEAH AAA+ ATPase domain-containing protein</fullName>
    </recommendedName>
</protein>
<evidence type="ECO:0000256" key="1">
    <source>
        <dbReference type="SAM" id="MobiDB-lite"/>
    </source>
</evidence>
<evidence type="ECO:0000259" key="2">
    <source>
        <dbReference type="Pfam" id="PF13401"/>
    </source>
</evidence>
<evidence type="ECO:0000313" key="4">
    <source>
        <dbReference type="Proteomes" id="UP001500063"/>
    </source>
</evidence>
<feature type="domain" description="ORC1/DEAH AAA+ ATPase" evidence="2">
    <location>
        <begin position="103"/>
        <end position="238"/>
    </location>
</feature>
<comment type="caution">
    <text evidence="3">The sequence shown here is derived from an EMBL/GenBank/DDBJ whole genome shotgun (WGS) entry which is preliminary data.</text>
</comment>
<feature type="compositionally biased region" description="Basic and acidic residues" evidence="1">
    <location>
        <begin position="403"/>
        <end position="414"/>
    </location>
</feature>
<sequence>MLMGDDKLASFVLPAAAVARDDLVGWQEWCRTRLAFVPAPSLDRAAWRRLSPRERMIHDLHRTATHANLPLLQTPMSRLVEKVLISRIETNALKFKPTTRAGVMVTGGGYQGKTECVCEIAAAFEERWLALHNYLNPTARPGFRDLHAPVAYVQTPVTAKPKSTCKAILNFYDAPLNPRMDLPDLIHQVAVSLRDHGTKVLILDDITRLRMHRVDDQDTLDLIRAFMSMNVTLVLIGVDIPRSGLLREGRYDLTSGQWHLPSKRLKVNGLEPTQTERRFDLVELDRFHYDNDVQIASWIRHLQGIEDSLRLLDARPGMLTEDSTMPEYLFHRTDGVVGLLERLIEDGCREAMESGRECLTEDLLDDITIELTDTPQRDPEAGEIPDVPAPQRPPRAGRPRNTVFDDRGPAESLG</sequence>
<dbReference type="InterPro" id="IPR027417">
    <property type="entry name" value="P-loop_NTPase"/>
</dbReference>